<gene>
    <name evidence="2" type="ORF">J2S74_003235</name>
</gene>
<name>A0ABT9ZYS5_9BACI</name>
<dbReference type="RefSeq" id="WP_307327071.1">
    <property type="nucleotide sequence ID" value="NZ_JAUSUG010000013.1"/>
</dbReference>
<evidence type="ECO:0000259" key="1">
    <source>
        <dbReference type="Pfam" id="PF09189"/>
    </source>
</evidence>
<comment type="caution">
    <text evidence="2">The sequence shown here is derived from an EMBL/GenBank/DDBJ whole genome shotgun (WGS) entry which is preliminary data.</text>
</comment>
<proteinExistence type="predicted"/>
<evidence type="ECO:0000313" key="2">
    <source>
        <dbReference type="EMBL" id="MDQ0255851.1"/>
    </source>
</evidence>
<sequence>MVKERLEIRGISRKDVCKYVVELGGVQVSDTLFRSNGWNCIVSEEETFHFLQSDVPKVYVTFEANDRYRLTSILASFRKKTFRVGG</sequence>
<dbReference type="Proteomes" id="UP001230005">
    <property type="component" value="Unassembled WGS sequence"/>
</dbReference>
<evidence type="ECO:0000313" key="3">
    <source>
        <dbReference type="Proteomes" id="UP001230005"/>
    </source>
</evidence>
<accession>A0ABT9ZYS5</accession>
<dbReference type="EMBL" id="JAUSUG010000013">
    <property type="protein sequence ID" value="MDQ0255851.1"/>
    <property type="molecule type" value="Genomic_DNA"/>
</dbReference>
<dbReference type="InterPro" id="IPR015272">
    <property type="entry name" value="MoadD_C"/>
</dbReference>
<dbReference type="InterPro" id="IPR036473">
    <property type="entry name" value="Mopterin_CF_MoaD-rel_C_sf"/>
</dbReference>
<keyword evidence="3" id="KW-1185">Reference proteome</keyword>
<dbReference type="Pfam" id="PF09189">
    <property type="entry name" value="MoaD_arch"/>
    <property type="match status" value="1"/>
</dbReference>
<dbReference type="Gene3D" id="3.30.1370.80">
    <property type="entry name" value="Molybdopterin cofactor biosynthesis MoaD-related, C-terminal domain"/>
    <property type="match status" value="1"/>
</dbReference>
<reference evidence="2 3" key="1">
    <citation type="submission" date="2023-07" db="EMBL/GenBank/DDBJ databases">
        <title>Genomic Encyclopedia of Type Strains, Phase IV (KMG-IV): sequencing the most valuable type-strain genomes for metagenomic binning, comparative biology and taxonomic classification.</title>
        <authorList>
            <person name="Goeker M."/>
        </authorList>
    </citation>
    <scope>NUCLEOTIDE SEQUENCE [LARGE SCALE GENOMIC DNA]</scope>
    <source>
        <strain evidence="2 3">DSM 9768</strain>
    </source>
</reference>
<protein>
    <recommendedName>
        <fullName evidence="1">Molybdopterin cofactor biosynthesis MoaD-related C-terminal domain-containing protein</fullName>
    </recommendedName>
</protein>
<organism evidence="2 3">
    <name type="scientific">Evansella vedderi</name>
    <dbReference type="NCBI Taxonomy" id="38282"/>
    <lineage>
        <taxon>Bacteria</taxon>
        <taxon>Bacillati</taxon>
        <taxon>Bacillota</taxon>
        <taxon>Bacilli</taxon>
        <taxon>Bacillales</taxon>
        <taxon>Bacillaceae</taxon>
        <taxon>Evansella</taxon>
    </lineage>
</organism>
<feature type="domain" description="Molybdopterin cofactor biosynthesis MoaD-related C-terminal" evidence="1">
    <location>
        <begin position="5"/>
        <end position="86"/>
    </location>
</feature>